<dbReference type="AlphaFoldDB" id="A0AB39RCS3"/>
<protein>
    <submittedName>
        <fullName evidence="1">Uncharacterized protein</fullName>
    </submittedName>
</protein>
<reference evidence="1" key="1">
    <citation type="submission" date="2024-07" db="EMBL/GenBank/DDBJ databases">
        <authorList>
            <person name="Yu S.T."/>
        </authorList>
    </citation>
    <scope>NUCLEOTIDE SEQUENCE</scope>
    <source>
        <strain evidence="1">R41</strain>
    </source>
</reference>
<dbReference type="EMBL" id="CP163443">
    <property type="protein sequence ID" value="XDQ52574.1"/>
    <property type="molecule type" value="Genomic_DNA"/>
</dbReference>
<organism evidence="1">
    <name type="scientific">Streptomyces sp. R41</name>
    <dbReference type="NCBI Taxonomy" id="3238632"/>
    <lineage>
        <taxon>Bacteria</taxon>
        <taxon>Bacillati</taxon>
        <taxon>Actinomycetota</taxon>
        <taxon>Actinomycetes</taxon>
        <taxon>Kitasatosporales</taxon>
        <taxon>Streptomycetaceae</taxon>
        <taxon>Streptomyces</taxon>
    </lineage>
</organism>
<dbReference type="RefSeq" id="WP_369245850.1">
    <property type="nucleotide sequence ID" value="NZ_CP163443.1"/>
</dbReference>
<sequence>MGYEVDGQRYVSLAGLRARGWSGAIVHRLLGPPDRLGVDPRFRTAPYTRLYRAERVEAAERSEEFRAVAEMAVRRSEEVRAAVARRREAVLERIAVEPIEVPRLDPGKLALRAVEYRARRELVEQGRLAPARAERSGSTGRASLDPWKVDYLRHRLTHYDKLLDALPGRARSAERAEAVTLLRRRIYAAIAESYPALAHECARQLRELGLGPPPG</sequence>
<proteinExistence type="predicted"/>
<accession>A0AB39RCS3</accession>
<evidence type="ECO:0000313" key="1">
    <source>
        <dbReference type="EMBL" id="XDQ52574.1"/>
    </source>
</evidence>
<gene>
    <name evidence="1" type="ORF">AB5J53_13380</name>
</gene>
<name>A0AB39RCS3_9ACTN</name>